<feature type="compositionally biased region" description="Polar residues" evidence="1">
    <location>
        <begin position="80"/>
        <end position="90"/>
    </location>
</feature>
<evidence type="ECO:0000256" key="1">
    <source>
        <dbReference type="SAM" id="MobiDB-lite"/>
    </source>
</evidence>
<proteinExistence type="predicted"/>
<keyword evidence="5" id="KW-1185">Reference proteome</keyword>
<evidence type="ECO:0000256" key="3">
    <source>
        <dbReference type="SAM" id="SignalP"/>
    </source>
</evidence>
<dbReference type="Proteomes" id="UP000005408">
    <property type="component" value="Unassembled WGS sequence"/>
</dbReference>
<keyword evidence="3" id="KW-0732">Signal</keyword>
<accession>A0A8W8KQV4</accession>
<protein>
    <submittedName>
        <fullName evidence="4">Uncharacterized protein</fullName>
    </submittedName>
</protein>
<reference evidence="4" key="1">
    <citation type="submission" date="2022-08" db="UniProtKB">
        <authorList>
            <consortium name="EnsemblMetazoa"/>
        </authorList>
    </citation>
    <scope>IDENTIFICATION</scope>
    <source>
        <strain evidence="4">05x7-T-G4-1.051#20</strain>
    </source>
</reference>
<evidence type="ECO:0000313" key="5">
    <source>
        <dbReference type="Proteomes" id="UP000005408"/>
    </source>
</evidence>
<keyword evidence="2" id="KW-0472">Membrane</keyword>
<keyword evidence="2" id="KW-1133">Transmembrane helix</keyword>
<dbReference type="EnsemblMetazoa" id="G24208.1">
    <property type="protein sequence ID" value="G24208.1:cds"/>
    <property type="gene ID" value="G24208"/>
</dbReference>
<feature type="chain" id="PRO_5036462825" evidence="3">
    <location>
        <begin position="23"/>
        <end position="118"/>
    </location>
</feature>
<feature type="signal peptide" evidence="3">
    <location>
        <begin position="1"/>
        <end position="22"/>
    </location>
</feature>
<organism evidence="4 5">
    <name type="scientific">Magallana gigas</name>
    <name type="common">Pacific oyster</name>
    <name type="synonym">Crassostrea gigas</name>
    <dbReference type="NCBI Taxonomy" id="29159"/>
    <lineage>
        <taxon>Eukaryota</taxon>
        <taxon>Metazoa</taxon>
        <taxon>Spiralia</taxon>
        <taxon>Lophotrochozoa</taxon>
        <taxon>Mollusca</taxon>
        <taxon>Bivalvia</taxon>
        <taxon>Autobranchia</taxon>
        <taxon>Pteriomorphia</taxon>
        <taxon>Ostreida</taxon>
        <taxon>Ostreoidea</taxon>
        <taxon>Ostreidae</taxon>
        <taxon>Magallana</taxon>
    </lineage>
</organism>
<evidence type="ECO:0000256" key="2">
    <source>
        <dbReference type="SAM" id="Phobius"/>
    </source>
</evidence>
<keyword evidence="2" id="KW-0812">Transmembrane</keyword>
<evidence type="ECO:0000313" key="4">
    <source>
        <dbReference type="EnsemblMetazoa" id="G24208.1:cds"/>
    </source>
</evidence>
<sequence>MKTFDVTWFAAIVLLHTGPVLSQLFNPQNSGQGLSPNGRLEISQFILPVVVILLILASLPLLVGSSWIFLRDMDDEDNENPQPDYTTETPITEGRIPRITNSPSGDKVTEEPVDPTPA</sequence>
<feature type="region of interest" description="Disordered" evidence="1">
    <location>
        <begin position="73"/>
        <end position="118"/>
    </location>
</feature>
<name>A0A8W8KQV4_MAGGI</name>
<feature type="transmembrane region" description="Helical" evidence="2">
    <location>
        <begin position="46"/>
        <end position="70"/>
    </location>
</feature>
<dbReference type="AlphaFoldDB" id="A0A8W8KQV4"/>